<feature type="domain" description="SWIB" evidence="2">
    <location>
        <begin position="70"/>
        <end position="206"/>
    </location>
</feature>
<accession>A0A7J9IYR7</accession>
<dbReference type="SMART" id="SM00151">
    <property type="entry name" value="SWIB"/>
    <property type="match status" value="1"/>
</dbReference>
<protein>
    <recommendedName>
        <fullName evidence="2">SWIB domain-containing protein</fullName>
    </recommendedName>
</protein>
<dbReference type="InterPro" id="IPR036885">
    <property type="entry name" value="SWIB_MDM2_dom_sf"/>
</dbReference>
<dbReference type="InterPro" id="IPR003121">
    <property type="entry name" value="SWIB_MDM2_domain"/>
</dbReference>
<dbReference type="Proteomes" id="UP000593575">
    <property type="component" value="Unassembled WGS sequence"/>
</dbReference>
<dbReference type="Gene3D" id="1.10.245.10">
    <property type="entry name" value="SWIB/MDM2 domain"/>
    <property type="match status" value="2"/>
</dbReference>
<evidence type="ECO:0000259" key="2">
    <source>
        <dbReference type="SMART" id="SM00151"/>
    </source>
</evidence>
<reference evidence="3 4" key="1">
    <citation type="journal article" date="2019" name="Genome Biol. Evol.">
        <title>Insights into the evolution of the New World diploid cottons (Gossypium, subgenus Houzingenia) based on genome sequencing.</title>
        <authorList>
            <person name="Grover C.E."/>
            <person name="Arick M.A. 2nd"/>
            <person name="Thrash A."/>
            <person name="Conover J.L."/>
            <person name="Sanders W.S."/>
            <person name="Peterson D.G."/>
            <person name="Frelichowski J.E."/>
            <person name="Scheffler J.A."/>
            <person name="Scheffler B.E."/>
            <person name="Wendel J.F."/>
        </authorList>
    </citation>
    <scope>NUCLEOTIDE SEQUENCE [LARGE SCALE GENOMIC DNA]</scope>
    <source>
        <strain evidence="3">6</strain>
        <tissue evidence="3">Leaf</tissue>
    </source>
</reference>
<keyword evidence="4" id="KW-1185">Reference proteome</keyword>
<feature type="region of interest" description="Disordered" evidence="1">
    <location>
        <begin position="38"/>
        <end position="74"/>
    </location>
</feature>
<sequence length="206" mass="23070">MFRLYKGFKELLASSATAAVPSTAAKFYAAAAAKSASPKVAKKTPKKPTTSKPKTKKPAALRSETRPTGISKVTPVSPALGQFLGAQQASRTEAVKQIWSYIKSQNLQVTHHGPSSIPWFSAIRMLRFCLDLVWKILRLENWNGTLLFLVTNDVFIYFRSFKNQENPSNRKEIFCDEKLKTIFNGKEKVGFLEIGKMLTPHFVKTT</sequence>
<comment type="caution">
    <text evidence="3">The sequence shown here is derived from an EMBL/GenBank/DDBJ whole genome shotgun (WGS) entry which is preliminary data.</text>
</comment>
<dbReference type="Pfam" id="PF02201">
    <property type="entry name" value="SWIB"/>
    <property type="match status" value="2"/>
</dbReference>
<evidence type="ECO:0000256" key="1">
    <source>
        <dbReference type="SAM" id="MobiDB-lite"/>
    </source>
</evidence>
<gene>
    <name evidence="3" type="ORF">Goarm_012048</name>
</gene>
<evidence type="ECO:0000313" key="4">
    <source>
        <dbReference type="Proteomes" id="UP000593575"/>
    </source>
</evidence>
<dbReference type="SUPFAM" id="SSF47592">
    <property type="entry name" value="SWIB/MDM2 domain"/>
    <property type="match status" value="1"/>
</dbReference>
<evidence type="ECO:0000313" key="3">
    <source>
        <dbReference type="EMBL" id="MBA0827259.1"/>
    </source>
</evidence>
<dbReference type="PANTHER" id="PTHR13844">
    <property type="entry name" value="SWI/SNF-RELATED MATRIX-ASSOCIATED ACTIN-DEPENDENT REGULATOR OF CHROMATIN SUBFAMILY D"/>
    <property type="match status" value="1"/>
</dbReference>
<organism evidence="3 4">
    <name type="scientific">Gossypium armourianum</name>
    <dbReference type="NCBI Taxonomy" id="34283"/>
    <lineage>
        <taxon>Eukaryota</taxon>
        <taxon>Viridiplantae</taxon>
        <taxon>Streptophyta</taxon>
        <taxon>Embryophyta</taxon>
        <taxon>Tracheophyta</taxon>
        <taxon>Spermatophyta</taxon>
        <taxon>Magnoliopsida</taxon>
        <taxon>eudicotyledons</taxon>
        <taxon>Gunneridae</taxon>
        <taxon>Pentapetalae</taxon>
        <taxon>rosids</taxon>
        <taxon>malvids</taxon>
        <taxon>Malvales</taxon>
        <taxon>Malvaceae</taxon>
        <taxon>Malvoideae</taxon>
        <taxon>Gossypium</taxon>
    </lineage>
</organism>
<dbReference type="InterPro" id="IPR019835">
    <property type="entry name" value="SWIB_domain"/>
</dbReference>
<dbReference type="AlphaFoldDB" id="A0A7J9IYR7"/>
<dbReference type="EMBL" id="JABFAE010000004">
    <property type="protein sequence ID" value="MBA0827259.1"/>
    <property type="molecule type" value="Genomic_DNA"/>
</dbReference>
<proteinExistence type="predicted"/>
<name>A0A7J9IYR7_9ROSI</name>
<dbReference type="CDD" id="cd10567">
    <property type="entry name" value="SWIB-MDM2_like"/>
    <property type="match status" value="1"/>
</dbReference>